<dbReference type="Gene3D" id="3.40.50.720">
    <property type="entry name" value="NAD(P)-binding Rossmann-like Domain"/>
    <property type="match status" value="1"/>
</dbReference>
<accession>A0A150PQE3</accession>
<dbReference type="InterPro" id="IPR036721">
    <property type="entry name" value="RCK_C_sf"/>
</dbReference>
<name>A0A150PQE3_SORCE</name>
<dbReference type="Gene3D" id="3.30.70.1450">
    <property type="entry name" value="Regulator of K+ conductance, C-terminal domain"/>
    <property type="match status" value="1"/>
</dbReference>
<dbReference type="PRINTS" id="PR00335">
    <property type="entry name" value="KUPTAKETRKA"/>
</dbReference>
<keyword evidence="2" id="KW-0633">Potassium transport</keyword>
<protein>
    <submittedName>
        <fullName evidence="6">TrkA family potassium uptake protein</fullName>
    </submittedName>
</protein>
<dbReference type="AlphaFoldDB" id="A0A150PQE3"/>
<dbReference type="PANTHER" id="PTHR43833:SF5">
    <property type="entry name" value="TRK SYSTEM POTASSIUM UPTAKE PROTEIN TRKA"/>
    <property type="match status" value="1"/>
</dbReference>
<dbReference type="PROSITE" id="PS51201">
    <property type="entry name" value="RCK_N"/>
    <property type="match status" value="1"/>
</dbReference>
<gene>
    <name evidence="6" type="ORF">BE08_06900</name>
</gene>
<keyword evidence="4" id="KW-0406">Ion transport</keyword>
<organism evidence="6 7">
    <name type="scientific">Sorangium cellulosum</name>
    <name type="common">Polyangium cellulosum</name>
    <dbReference type="NCBI Taxonomy" id="56"/>
    <lineage>
        <taxon>Bacteria</taxon>
        <taxon>Pseudomonadati</taxon>
        <taxon>Myxococcota</taxon>
        <taxon>Polyangia</taxon>
        <taxon>Polyangiales</taxon>
        <taxon>Polyangiaceae</taxon>
        <taxon>Sorangium</taxon>
    </lineage>
</organism>
<proteinExistence type="predicted"/>
<comment type="caution">
    <text evidence="6">The sequence shown here is derived from an EMBL/GenBank/DDBJ whole genome shotgun (WGS) entry which is preliminary data.</text>
</comment>
<evidence type="ECO:0000313" key="6">
    <source>
        <dbReference type="EMBL" id="KYF57882.1"/>
    </source>
</evidence>
<feature type="domain" description="RCK N-terminal" evidence="5">
    <location>
        <begin position="1"/>
        <end position="123"/>
    </location>
</feature>
<dbReference type="Pfam" id="PF02254">
    <property type="entry name" value="TrkA_N"/>
    <property type="match status" value="1"/>
</dbReference>
<dbReference type="InterPro" id="IPR050721">
    <property type="entry name" value="Trk_Ktr_HKT_K-transport"/>
</dbReference>
<dbReference type="InterPro" id="IPR003148">
    <property type="entry name" value="RCK_N"/>
</dbReference>
<evidence type="ECO:0000256" key="1">
    <source>
        <dbReference type="ARBA" id="ARBA00022448"/>
    </source>
</evidence>
<dbReference type="InterPro" id="IPR006036">
    <property type="entry name" value="K_uptake_TrkA"/>
</dbReference>
<evidence type="ECO:0000256" key="3">
    <source>
        <dbReference type="ARBA" id="ARBA00022958"/>
    </source>
</evidence>
<dbReference type="PANTHER" id="PTHR43833">
    <property type="entry name" value="POTASSIUM CHANNEL PROTEIN 2-RELATED-RELATED"/>
    <property type="match status" value="1"/>
</dbReference>
<keyword evidence="3" id="KW-0630">Potassium</keyword>
<evidence type="ECO:0000256" key="2">
    <source>
        <dbReference type="ARBA" id="ARBA00022538"/>
    </source>
</evidence>
<dbReference type="InterPro" id="IPR036291">
    <property type="entry name" value="NAD(P)-bd_dom_sf"/>
</dbReference>
<dbReference type="Proteomes" id="UP000075420">
    <property type="component" value="Unassembled WGS sequence"/>
</dbReference>
<evidence type="ECO:0000313" key="7">
    <source>
        <dbReference type="Proteomes" id="UP000075420"/>
    </source>
</evidence>
<keyword evidence="1" id="KW-0813">Transport</keyword>
<evidence type="ECO:0000256" key="4">
    <source>
        <dbReference type="ARBA" id="ARBA00023065"/>
    </source>
</evidence>
<sequence>MRVLIAGAGRAGLSVAVHLATMGHEVTIVDRDDAIATSAFERHGLVSLVGDATDAGLLKEAEVGRADVVVAMLRRDADNLAVALLAQAAGAKRVMVRMRDPDYRSVYVRAGVHRILSEIDVFIGAMATAIEHPGVRHAMVLGTGESVAFELDIPVDAMVAGRTVSVVAGSRGFPASCVFAGLYRPDGRVEAPRGSSIVAGGATVLLVAARDELAEVIAFFLRRDPASGGITSAAERR</sequence>
<dbReference type="EMBL" id="JELY01000850">
    <property type="protein sequence ID" value="KYF57882.1"/>
    <property type="molecule type" value="Genomic_DNA"/>
</dbReference>
<dbReference type="GO" id="GO:0015079">
    <property type="term" value="F:potassium ion transmembrane transporter activity"/>
    <property type="evidence" value="ECO:0007669"/>
    <property type="project" value="InterPro"/>
</dbReference>
<evidence type="ECO:0000259" key="5">
    <source>
        <dbReference type="PROSITE" id="PS51201"/>
    </source>
</evidence>
<dbReference type="GO" id="GO:0005886">
    <property type="term" value="C:plasma membrane"/>
    <property type="evidence" value="ECO:0007669"/>
    <property type="project" value="InterPro"/>
</dbReference>
<reference evidence="6 7" key="1">
    <citation type="submission" date="2014-02" db="EMBL/GenBank/DDBJ databases">
        <title>The small core and large imbalanced accessory genome model reveals a collaborative survival strategy of Sorangium cellulosum strains in nature.</title>
        <authorList>
            <person name="Han K."/>
            <person name="Peng R."/>
            <person name="Blom J."/>
            <person name="Li Y.-Z."/>
        </authorList>
    </citation>
    <scope>NUCLEOTIDE SEQUENCE [LARGE SCALE GENOMIC DNA]</scope>
    <source>
        <strain evidence="6 7">So0157-25</strain>
    </source>
</reference>
<dbReference type="SUPFAM" id="SSF51735">
    <property type="entry name" value="NAD(P)-binding Rossmann-fold domains"/>
    <property type="match status" value="1"/>
</dbReference>